<dbReference type="PANTHER" id="PTHR23308">
    <property type="entry name" value="NUCLEAR INHIBITOR OF PROTEIN PHOSPHATASE-1"/>
    <property type="match status" value="1"/>
</dbReference>
<comment type="caution">
    <text evidence="3">The sequence shown here is derived from an EMBL/GenBank/DDBJ whole genome shotgun (WGS) entry which is preliminary data.</text>
</comment>
<reference evidence="3 4" key="1">
    <citation type="submission" date="2017-08" db="EMBL/GenBank/DDBJ databases">
        <title>Infants hospitalized years apart are colonized by the same room-sourced microbial strains.</title>
        <authorList>
            <person name="Brooks B."/>
            <person name="Olm M.R."/>
            <person name="Firek B.A."/>
            <person name="Baker R."/>
            <person name="Thomas B.C."/>
            <person name="Morowitz M.J."/>
            <person name="Banfield J.F."/>
        </authorList>
    </citation>
    <scope>NUCLEOTIDE SEQUENCE [LARGE SCALE GENOMIC DNA]</scope>
    <source>
        <strain evidence="3">S2_003_000_R2_14</strain>
    </source>
</reference>
<protein>
    <recommendedName>
        <fullName evidence="2">FHA domain-containing protein</fullName>
    </recommendedName>
</protein>
<dbReference type="AlphaFoldDB" id="A0A2W5TAV6"/>
<dbReference type="Proteomes" id="UP000249061">
    <property type="component" value="Unassembled WGS sequence"/>
</dbReference>
<dbReference type="Gene3D" id="2.60.200.20">
    <property type="match status" value="1"/>
</dbReference>
<proteinExistence type="predicted"/>
<feature type="compositionally biased region" description="Low complexity" evidence="1">
    <location>
        <begin position="166"/>
        <end position="180"/>
    </location>
</feature>
<organism evidence="3 4">
    <name type="scientific">Archangium gephyra</name>
    <dbReference type="NCBI Taxonomy" id="48"/>
    <lineage>
        <taxon>Bacteria</taxon>
        <taxon>Pseudomonadati</taxon>
        <taxon>Myxococcota</taxon>
        <taxon>Myxococcia</taxon>
        <taxon>Myxococcales</taxon>
        <taxon>Cystobacterineae</taxon>
        <taxon>Archangiaceae</taxon>
        <taxon>Archangium</taxon>
    </lineage>
</organism>
<feature type="region of interest" description="Disordered" evidence="1">
    <location>
        <begin position="149"/>
        <end position="207"/>
    </location>
</feature>
<dbReference type="InterPro" id="IPR008984">
    <property type="entry name" value="SMAD_FHA_dom_sf"/>
</dbReference>
<dbReference type="Pfam" id="PF00498">
    <property type="entry name" value="FHA"/>
    <property type="match status" value="1"/>
</dbReference>
<accession>A0A2W5TAV6</accession>
<dbReference type="CDD" id="cd00060">
    <property type="entry name" value="FHA"/>
    <property type="match status" value="1"/>
</dbReference>
<dbReference type="SMART" id="SM00240">
    <property type="entry name" value="FHA"/>
    <property type="match status" value="1"/>
</dbReference>
<gene>
    <name evidence="3" type="ORF">DI536_21625</name>
</gene>
<dbReference type="PROSITE" id="PS50006">
    <property type="entry name" value="FHA_DOMAIN"/>
    <property type="match status" value="1"/>
</dbReference>
<evidence type="ECO:0000313" key="3">
    <source>
        <dbReference type="EMBL" id="PZR09546.1"/>
    </source>
</evidence>
<evidence type="ECO:0000259" key="2">
    <source>
        <dbReference type="PROSITE" id="PS50006"/>
    </source>
</evidence>
<dbReference type="InterPro" id="IPR000253">
    <property type="entry name" value="FHA_dom"/>
</dbReference>
<dbReference type="InterPro" id="IPR050923">
    <property type="entry name" value="Cell_Proc_Reg/RNA_Proc"/>
</dbReference>
<evidence type="ECO:0000313" key="4">
    <source>
        <dbReference type="Proteomes" id="UP000249061"/>
    </source>
</evidence>
<dbReference type="SUPFAM" id="SSF49879">
    <property type="entry name" value="SMAD/FHA domain"/>
    <property type="match status" value="1"/>
</dbReference>
<evidence type="ECO:0000256" key="1">
    <source>
        <dbReference type="SAM" id="MobiDB-lite"/>
    </source>
</evidence>
<sequence length="530" mass="58101">MGFQLVIAEGKEAGREFEFDQASVLIGRTAECDVILYEAGVSRKHARIVIEEASFFIEDLGSSNGTKVNGSTISGKQSLKDGDAISMGPVVFNFKPVELSPEDADTDAVPLEDGGAHTRIVSVSEMKKSRNKGVAMLPKDASREQVAEMGRRSTQMMPVLKGPRPSVGSGSLRKSTSSGSKPAAARLANRDSDLPAGVEVGGGGRPRLVRASGENAVLSAADRARYKREGPLGGLKLWWAEAGQGKRIAASVVAGIIGLGALGGGIYAVMPGETKARAKEPEVLGSNPVEASFGVGEGVMYERSDSKTFDFEVKSPVQVMAIVHYMSRDIASNDEVNVTVNGVDVGWLQADTLDSNEVGREKIIPANLVKRGELNTITFDNVKNPPENDPWRIWNLWIEVAVLPERDEEGLKALAEENFKRGVVEWEQRDIGASNRWDAYRNFREAWLALEAVPESERPATYRLAQDRMNEAKRALDEKCKELLRKARSAYNFGKFDEARYELDHVNDFFPSRAHPCQYRAEVERQDMDL</sequence>
<dbReference type="EMBL" id="QFQP01000020">
    <property type="protein sequence ID" value="PZR09546.1"/>
    <property type="molecule type" value="Genomic_DNA"/>
</dbReference>
<name>A0A2W5TAV6_9BACT</name>
<feature type="domain" description="FHA" evidence="2">
    <location>
        <begin position="24"/>
        <end position="73"/>
    </location>
</feature>